<name>A0A0B8QSZ2_9VIBR</name>
<protein>
    <submittedName>
        <fullName evidence="1">Alkyl hydroperoxide reductase protein F</fullName>
    </submittedName>
</protein>
<dbReference type="Proteomes" id="UP000031666">
    <property type="component" value="Unassembled WGS sequence"/>
</dbReference>
<dbReference type="InterPro" id="IPR036249">
    <property type="entry name" value="Thioredoxin-like_sf"/>
</dbReference>
<accession>A0A0B8QSZ2</accession>
<reference evidence="1 2" key="2">
    <citation type="submission" date="2015-01" db="EMBL/GenBank/DDBJ databases">
        <authorList>
            <consortium name="NBRP consortium"/>
            <person name="Sawabe T."/>
            <person name="Meirelles P."/>
            <person name="Feng G."/>
            <person name="Sayaka M."/>
            <person name="Hattori M."/>
            <person name="Ohkuma M."/>
        </authorList>
    </citation>
    <scope>NUCLEOTIDE SEQUENCE [LARGE SCALE GENOMIC DNA]</scope>
    <source>
        <strain evidence="2">JCM 19241</strain>
    </source>
</reference>
<dbReference type="SUPFAM" id="SSF52833">
    <property type="entry name" value="Thioredoxin-like"/>
    <property type="match status" value="1"/>
</dbReference>
<dbReference type="Gene3D" id="3.40.30.80">
    <property type="match status" value="1"/>
</dbReference>
<organism evidence="1 2">
    <name type="scientific">Vibrio ishigakensis</name>
    <dbReference type="NCBI Taxonomy" id="1481914"/>
    <lineage>
        <taxon>Bacteria</taxon>
        <taxon>Pseudomonadati</taxon>
        <taxon>Pseudomonadota</taxon>
        <taxon>Gammaproteobacteria</taxon>
        <taxon>Vibrionales</taxon>
        <taxon>Vibrionaceae</taxon>
        <taxon>Vibrio</taxon>
    </lineage>
</organism>
<gene>
    <name evidence="1" type="ORF">JCM19241_1809</name>
</gene>
<dbReference type="STRING" id="1481914.JCM19241_1809"/>
<comment type="caution">
    <text evidence="1">The sequence shown here is derived from an EMBL/GenBank/DDBJ whole genome shotgun (WGS) entry which is preliminary data.</text>
</comment>
<evidence type="ECO:0000313" key="2">
    <source>
        <dbReference type="Proteomes" id="UP000031666"/>
    </source>
</evidence>
<evidence type="ECO:0000313" key="1">
    <source>
        <dbReference type="EMBL" id="GAM77339.1"/>
    </source>
</evidence>
<reference evidence="1 2" key="1">
    <citation type="submission" date="2015-01" db="EMBL/GenBank/DDBJ databases">
        <title>Vibrio sp. C94 JCM 19241 whole genome shotgun sequence.</title>
        <authorList>
            <person name="Sawabe T."/>
            <person name="Meirelles P."/>
            <person name="Feng G."/>
            <person name="Sayaka M."/>
            <person name="Hattori M."/>
            <person name="Ohkuma M."/>
        </authorList>
    </citation>
    <scope>NUCLEOTIDE SEQUENCE [LARGE SCALE GENOMIC DNA]</scope>
    <source>
        <strain evidence="2">JCM 19241</strain>
    </source>
</reference>
<proteinExistence type="predicted"/>
<dbReference type="AlphaFoldDB" id="A0A0B8QSZ2"/>
<dbReference type="EMBL" id="BBSC01000008">
    <property type="protein sequence ID" value="GAM77339.1"/>
    <property type="molecule type" value="Genomic_DNA"/>
</dbReference>
<sequence length="87" mass="9447">MIDGAAFQGEVKSRDIMAVPSVFVNGELFGQGRMSLAEILNKVDSGAAEKKAASLMSKHLSTYWLWAVAQQVHQLPSMPLVKVFALV</sequence>